<keyword evidence="2" id="KW-1003">Cell membrane</keyword>
<evidence type="ECO:0000313" key="10">
    <source>
        <dbReference type="EMBL" id="GLR69292.1"/>
    </source>
</evidence>
<dbReference type="GO" id="GO:0022857">
    <property type="term" value="F:transmembrane transporter activity"/>
    <property type="evidence" value="ECO:0007669"/>
    <property type="project" value="TreeGrafter"/>
</dbReference>
<dbReference type="PANTHER" id="PTHR30572">
    <property type="entry name" value="MEMBRANE COMPONENT OF TRANSPORTER-RELATED"/>
    <property type="match status" value="1"/>
</dbReference>
<dbReference type="GO" id="GO:0005886">
    <property type="term" value="C:plasma membrane"/>
    <property type="evidence" value="ECO:0007669"/>
    <property type="project" value="UniProtKB-SubCell"/>
</dbReference>
<comment type="subcellular location">
    <subcellularLocation>
        <location evidence="1">Cell membrane</location>
        <topology evidence="1">Multi-pass membrane protein</topology>
    </subcellularLocation>
</comment>
<comment type="similarity">
    <text evidence="6">Belongs to the ABC-4 integral membrane protein family.</text>
</comment>
<evidence type="ECO:0000256" key="6">
    <source>
        <dbReference type="ARBA" id="ARBA00038076"/>
    </source>
</evidence>
<dbReference type="EMBL" id="BSOT01000002">
    <property type="protein sequence ID" value="GLR69292.1"/>
    <property type="molecule type" value="Genomic_DNA"/>
</dbReference>
<dbReference type="InterPro" id="IPR050250">
    <property type="entry name" value="Macrolide_Exporter_MacB"/>
</dbReference>
<feature type="transmembrane region" description="Helical" evidence="7">
    <location>
        <begin position="276"/>
        <end position="300"/>
    </location>
</feature>
<evidence type="ECO:0000256" key="3">
    <source>
        <dbReference type="ARBA" id="ARBA00022692"/>
    </source>
</evidence>
<dbReference type="Pfam" id="PF12704">
    <property type="entry name" value="MacB_PCD"/>
    <property type="match status" value="2"/>
</dbReference>
<keyword evidence="4 7" id="KW-1133">Transmembrane helix</keyword>
<protein>
    <recommendedName>
        <fullName evidence="12">ABC transporter permease</fullName>
    </recommendedName>
</protein>
<organism evidence="10 11">
    <name type="scientific">Agaribacter marinus</name>
    <dbReference type="NCBI Taxonomy" id="1431249"/>
    <lineage>
        <taxon>Bacteria</taxon>
        <taxon>Pseudomonadati</taxon>
        <taxon>Pseudomonadota</taxon>
        <taxon>Gammaproteobacteria</taxon>
        <taxon>Alteromonadales</taxon>
        <taxon>Alteromonadaceae</taxon>
        <taxon>Agaribacter</taxon>
    </lineage>
</organism>
<dbReference type="RefSeq" id="WP_284215624.1">
    <property type="nucleotide sequence ID" value="NZ_BSOT01000002.1"/>
</dbReference>
<evidence type="ECO:0000256" key="2">
    <source>
        <dbReference type="ARBA" id="ARBA00022475"/>
    </source>
</evidence>
<proteinExistence type="inferred from homology"/>
<keyword evidence="11" id="KW-1185">Reference proteome</keyword>
<feature type="domain" description="MacB-like periplasmic core" evidence="9">
    <location>
        <begin position="21"/>
        <end position="236"/>
    </location>
</feature>
<evidence type="ECO:0000259" key="8">
    <source>
        <dbReference type="Pfam" id="PF02687"/>
    </source>
</evidence>
<evidence type="ECO:0008006" key="12">
    <source>
        <dbReference type="Google" id="ProtNLM"/>
    </source>
</evidence>
<keyword evidence="5 7" id="KW-0472">Membrane</keyword>
<feature type="domain" description="MacB-like periplasmic core" evidence="9">
    <location>
        <begin position="438"/>
        <end position="639"/>
    </location>
</feature>
<feature type="transmembrane region" description="Helical" evidence="7">
    <location>
        <begin position="706"/>
        <end position="728"/>
    </location>
</feature>
<dbReference type="AlphaFoldDB" id="A0AA37SUB9"/>
<evidence type="ECO:0000256" key="1">
    <source>
        <dbReference type="ARBA" id="ARBA00004651"/>
    </source>
</evidence>
<feature type="domain" description="ABC3 transporter permease C-terminal" evidence="8">
    <location>
        <begin position="711"/>
        <end position="822"/>
    </location>
</feature>
<dbReference type="Proteomes" id="UP001156601">
    <property type="component" value="Unassembled WGS sequence"/>
</dbReference>
<feature type="transmembrane region" description="Helical" evidence="7">
    <location>
        <begin position="20"/>
        <end position="42"/>
    </location>
</feature>
<evidence type="ECO:0000256" key="5">
    <source>
        <dbReference type="ARBA" id="ARBA00023136"/>
    </source>
</evidence>
<feature type="transmembrane region" description="Helical" evidence="7">
    <location>
        <begin position="790"/>
        <end position="812"/>
    </location>
</feature>
<feature type="transmembrane region" description="Helical" evidence="7">
    <location>
        <begin position="323"/>
        <end position="349"/>
    </location>
</feature>
<name>A0AA37SUB9_9ALTE</name>
<accession>A0AA37SUB9</accession>
<evidence type="ECO:0000313" key="11">
    <source>
        <dbReference type="Proteomes" id="UP001156601"/>
    </source>
</evidence>
<evidence type="ECO:0000259" key="9">
    <source>
        <dbReference type="Pfam" id="PF12704"/>
    </source>
</evidence>
<reference evidence="10" key="1">
    <citation type="journal article" date="2014" name="Int. J. Syst. Evol. Microbiol.">
        <title>Complete genome sequence of Corynebacterium casei LMG S-19264T (=DSM 44701T), isolated from a smear-ripened cheese.</title>
        <authorList>
            <consortium name="US DOE Joint Genome Institute (JGI-PGF)"/>
            <person name="Walter F."/>
            <person name="Albersmeier A."/>
            <person name="Kalinowski J."/>
            <person name="Ruckert C."/>
        </authorList>
    </citation>
    <scope>NUCLEOTIDE SEQUENCE</scope>
    <source>
        <strain evidence="10">NBRC 110023</strain>
    </source>
</reference>
<keyword evidence="3 7" id="KW-0812">Transmembrane</keyword>
<dbReference type="Pfam" id="PF02687">
    <property type="entry name" value="FtsX"/>
    <property type="match status" value="2"/>
</dbReference>
<reference evidence="10" key="2">
    <citation type="submission" date="2023-01" db="EMBL/GenBank/DDBJ databases">
        <title>Draft genome sequence of Agaribacter marinus strain NBRC 110023.</title>
        <authorList>
            <person name="Sun Q."/>
            <person name="Mori K."/>
        </authorList>
    </citation>
    <scope>NUCLEOTIDE SEQUENCE</scope>
    <source>
        <strain evidence="10">NBRC 110023</strain>
    </source>
</reference>
<feature type="domain" description="ABC3 transporter permease C-terminal" evidence="8">
    <location>
        <begin position="281"/>
        <end position="391"/>
    </location>
</feature>
<feature type="transmembrane region" description="Helical" evidence="7">
    <location>
        <begin position="369"/>
        <end position="397"/>
    </location>
</feature>
<dbReference type="InterPro" id="IPR003838">
    <property type="entry name" value="ABC3_permease_C"/>
</dbReference>
<sequence length="829" mass="91799">MSVAIDIKYAARLLAKKPRFTALTILIVAIGLGLTLYTYSLLNQLLFSDIKFADNKPVYIIEGTYDKTHLERREANAIDLYNLKNDTSIIDELGLYVEGTTFVGEPGGTLRKFNASYVSSNLFSFTGIKPMLGRSLLPSDHEDGAEEVLVIGYDMWQGYFNGEQDIVGKTVSIDGDDPAKIVGIMPQGFAFPAIADMWQPLDEEAIAPTKRNRRWVSSFVKLKDSISLNEARSVLKTTNLSIANSLDDNWRWLVDDGEYLTIEPMKKAHLLQYHGMFIALMFVVILILALACINVGNLLLSRVNERIKEVAVRIALGVPQQRLILQMLLESIFICSIGGILGLLLAGYGLDITNSVLRDIFKIDGYMPYWWSLAIDGSGIALLVATVILMIVVTGLIPATQSLRSDFNALLRDGTRGALSKRAARTTKVLVVSEIILSCVVLIMASIILISTYSASNADYGVETENRLTATLQLPPSEFEIRSDTEFEYEDRLRRSAFYYALKDELTRRDNIENAIFMTQLPGTGGGTSYFEIEGRAAEVFDENPYSNNEGISHGELNTLGMRVVDGRDFNFQDAEDGARSILVNESIARDFFPEGDAVGSRVRRASQAQENTNDWFTIVGVVSDTFHGSLMDISSAQYNTYHSMDNWGPWRMQIALHYVGHEQLARNTLIDAINTVNSNVGMYNLQSYNELIKKPTLLIASVSKIFLICGIVAAFLAASGIYAVAANSVQQRTQEIGVRRALGAPDNLIVRMFIVQASWQLIVGVCAGIGISLWLISLMSSTMVFSLNTLIVAMVGMPLIIVFMVLLATLVPTKRVIEKEPAYALHYN</sequence>
<dbReference type="InterPro" id="IPR025857">
    <property type="entry name" value="MacB_PCD"/>
</dbReference>
<comment type="caution">
    <text evidence="10">The sequence shown here is derived from an EMBL/GenBank/DDBJ whole genome shotgun (WGS) entry which is preliminary data.</text>
</comment>
<feature type="transmembrane region" description="Helical" evidence="7">
    <location>
        <begin position="749"/>
        <end position="778"/>
    </location>
</feature>
<gene>
    <name evidence="10" type="ORF">GCM10007852_02000</name>
</gene>
<evidence type="ECO:0000256" key="7">
    <source>
        <dbReference type="SAM" id="Phobius"/>
    </source>
</evidence>
<evidence type="ECO:0000256" key="4">
    <source>
        <dbReference type="ARBA" id="ARBA00022989"/>
    </source>
</evidence>
<feature type="transmembrane region" description="Helical" evidence="7">
    <location>
        <begin position="429"/>
        <end position="450"/>
    </location>
</feature>
<dbReference type="PANTHER" id="PTHR30572:SF4">
    <property type="entry name" value="ABC TRANSPORTER PERMEASE YTRF"/>
    <property type="match status" value="1"/>
</dbReference>